<accession>A0AAV7URQ1</accession>
<comment type="caution">
    <text evidence="2">The sequence shown here is derived from an EMBL/GenBank/DDBJ whole genome shotgun (WGS) entry which is preliminary data.</text>
</comment>
<gene>
    <name evidence="2" type="ORF">NDU88_001049</name>
</gene>
<reference evidence="2" key="1">
    <citation type="journal article" date="2022" name="bioRxiv">
        <title>Sequencing and chromosome-scale assembly of the giantPleurodeles waltlgenome.</title>
        <authorList>
            <person name="Brown T."/>
            <person name="Elewa A."/>
            <person name="Iarovenko S."/>
            <person name="Subramanian E."/>
            <person name="Araus A.J."/>
            <person name="Petzold A."/>
            <person name="Susuki M."/>
            <person name="Suzuki K.-i.T."/>
            <person name="Hayashi T."/>
            <person name="Toyoda A."/>
            <person name="Oliveira C."/>
            <person name="Osipova E."/>
            <person name="Leigh N.D."/>
            <person name="Simon A."/>
            <person name="Yun M.H."/>
        </authorList>
    </citation>
    <scope>NUCLEOTIDE SEQUENCE</scope>
    <source>
        <strain evidence="2">20211129_DDA</strain>
        <tissue evidence="2">Liver</tissue>
    </source>
</reference>
<sequence length="126" mass="13613">MQPDSAKSYEGIETGRSAQRSKGDLNCGDTAASVHRDKQIEKDWVRKIAAPRPSSDAGSPEGDGDHEGASLQRVGRVSVPGNKEEKCVASTYTAERGKNQAKRHERWAVIGLWYRGTVGGTVSAKM</sequence>
<dbReference type="EMBL" id="JANPWB010000004">
    <property type="protein sequence ID" value="KAJ1191733.1"/>
    <property type="molecule type" value="Genomic_DNA"/>
</dbReference>
<protein>
    <submittedName>
        <fullName evidence="2">Uncharacterized protein</fullName>
    </submittedName>
</protein>
<proteinExistence type="predicted"/>
<evidence type="ECO:0000313" key="3">
    <source>
        <dbReference type="Proteomes" id="UP001066276"/>
    </source>
</evidence>
<dbReference type="AlphaFoldDB" id="A0AAV7URQ1"/>
<dbReference type="Proteomes" id="UP001066276">
    <property type="component" value="Chromosome 2_2"/>
</dbReference>
<name>A0AAV7URQ1_PLEWA</name>
<evidence type="ECO:0000313" key="2">
    <source>
        <dbReference type="EMBL" id="KAJ1191733.1"/>
    </source>
</evidence>
<feature type="compositionally biased region" description="Basic and acidic residues" evidence="1">
    <location>
        <begin position="34"/>
        <end position="46"/>
    </location>
</feature>
<keyword evidence="3" id="KW-1185">Reference proteome</keyword>
<feature type="region of interest" description="Disordered" evidence="1">
    <location>
        <begin position="1"/>
        <end position="82"/>
    </location>
</feature>
<evidence type="ECO:0000256" key="1">
    <source>
        <dbReference type="SAM" id="MobiDB-lite"/>
    </source>
</evidence>
<organism evidence="2 3">
    <name type="scientific">Pleurodeles waltl</name>
    <name type="common">Iberian ribbed newt</name>
    <dbReference type="NCBI Taxonomy" id="8319"/>
    <lineage>
        <taxon>Eukaryota</taxon>
        <taxon>Metazoa</taxon>
        <taxon>Chordata</taxon>
        <taxon>Craniata</taxon>
        <taxon>Vertebrata</taxon>
        <taxon>Euteleostomi</taxon>
        <taxon>Amphibia</taxon>
        <taxon>Batrachia</taxon>
        <taxon>Caudata</taxon>
        <taxon>Salamandroidea</taxon>
        <taxon>Salamandridae</taxon>
        <taxon>Pleurodelinae</taxon>
        <taxon>Pleurodeles</taxon>
    </lineage>
</organism>